<proteinExistence type="predicted"/>
<keyword evidence="1" id="KW-0175">Coiled coil</keyword>
<dbReference type="AlphaFoldDB" id="A0A127BA66"/>
<evidence type="ECO:0000256" key="2">
    <source>
        <dbReference type="SAM" id="Phobius"/>
    </source>
</evidence>
<keyword evidence="2" id="KW-0812">Transmembrane</keyword>
<organism evidence="3 4">
    <name type="scientific">Pyrococcus kukulkanii</name>
    <dbReference type="NCBI Taxonomy" id="1609559"/>
    <lineage>
        <taxon>Archaea</taxon>
        <taxon>Methanobacteriati</taxon>
        <taxon>Methanobacteriota</taxon>
        <taxon>Thermococci</taxon>
        <taxon>Thermococcales</taxon>
        <taxon>Thermococcaceae</taxon>
        <taxon>Pyrococcus</taxon>
    </lineage>
</organism>
<evidence type="ECO:0000256" key="1">
    <source>
        <dbReference type="SAM" id="Coils"/>
    </source>
</evidence>
<feature type="transmembrane region" description="Helical" evidence="2">
    <location>
        <begin position="12"/>
        <end position="29"/>
    </location>
</feature>
<name>A0A127BA66_9EURY</name>
<dbReference type="PATRIC" id="fig|1609559.3.peg.1441"/>
<dbReference type="Proteomes" id="UP000070587">
    <property type="component" value="Chromosome"/>
</dbReference>
<keyword evidence="2" id="KW-1133">Transmembrane helix</keyword>
<protein>
    <submittedName>
        <fullName evidence="3">Uncharacterized protein</fullName>
    </submittedName>
</protein>
<keyword evidence="2" id="KW-0472">Membrane</keyword>
<feature type="coiled-coil region" evidence="1">
    <location>
        <begin position="28"/>
        <end position="66"/>
    </location>
</feature>
<dbReference type="RefSeq" id="WP_068322686.1">
    <property type="nucleotide sequence ID" value="NZ_CP010835.1"/>
</dbReference>
<dbReference type="GeneID" id="28491539"/>
<reference evidence="3 4" key="2">
    <citation type="journal article" date="2016" name="Int. J. Syst. Evol. Microbiol.">
        <title>Pyrococcus kukulkanii sp. nov., a hyperthermophilic, piezophilic archaeon isolated from a deep-sea hydrothermal vent.</title>
        <authorList>
            <person name="Callac N."/>
            <person name="Oger P."/>
            <person name="Lesongeur F."/>
            <person name="Rattray J.E."/>
            <person name="Vannier P."/>
            <person name="Michoud G."/>
            <person name="Beauverger M."/>
            <person name="Gayet N."/>
            <person name="Rouxel O."/>
            <person name="Jebbar M."/>
            <person name="Godfroy A."/>
        </authorList>
    </citation>
    <scope>NUCLEOTIDE SEQUENCE [LARGE SCALE GENOMIC DNA]</scope>
    <source>
        <strain evidence="3 4">NCB100</strain>
    </source>
</reference>
<sequence length="66" mass="7561">MAWEGSTPSGWVSVAIELIILIVLIFAVYQANKTLNELKLELNNLKNMLEDVKKDTEETRKKLEEV</sequence>
<accession>A0A127BA66</accession>
<dbReference type="KEGG" id="pyc:TQ32_06845"/>
<reference evidence="4" key="1">
    <citation type="submission" date="2015-02" db="EMBL/GenBank/DDBJ databases">
        <title>Pyrococcus kukulkanii sp. nov., a novel hyperthermophilic archaeon isolated from a deep-sea hydrothermal vent at the Guaymas Basin.</title>
        <authorList>
            <person name="Oger P.M."/>
            <person name="Callac N."/>
            <person name="Jebbar M."/>
            <person name="Godfroy A."/>
        </authorList>
    </citation>
    <scope>NUCLEOTIDE SEQUENCE [LARGE SCALE GENOMIC DNA]</scope>
    <source>
        <strain evidence="4">NCB100</strain>
    </source>
</reference>
<evidence type="ECO:0000313" key="4">
    <source>
        <dbReference type="Proteomes" id="UP000070587"/>
    </source>
</evidence>
<gene>
    <name evidence="3" type="ORF">TQ32_06845</name>
</gene>
<dbReference type="EMBL" id="CP010835">
    <property type="protein sequence ID" value="AMM54223.1"/>
    <property type="molecule type" value="Genomic_DNA"/>
</dbReference>
<evidence type="ECO:0000313" key="3">
    <source>
        <dbReference type="EMBL" id="AMM54223.1"/>
    </source>
</evidence>